<dbReference type="STRING" id="1296096.A0A1B9HZB1"/>
<feature type="compositionally biased region" description="Polar residues" evidence="1">
    <location>
        <begin position="7"/>
        <end position="19"/>
    </location>
</feature>
<dbReference type="GeneID" id="30173761"/>
<dbReference type="EMBL" id="CP144528">
    <property type="protein sequence ID" value="WWC73099.1"/>
    <property type="molecule type" value="Genomic_DNA"/>
</dbReference>
<feature type="compositionally biased region" description="Low complexity" evidence="1">
    <location>
        <begin position="71"/>
        <end position="95"/>
    </location>
</feature>
<feature type="region of interest" description="Disordered" evidence="1">
    <location>
        <begin position="155"/>
        <end position="180"/>
    </location>
</feature>
<dbReference type="EMBL" id="KI894013">
    <property type="protein sequence ID" value="OCF48612.1"/>
    <property type="molecule type" value="Genomic_DNA"/>
</dbReference>
<keyword evidence="4" id="KW-1185">Reference proteome</keyword>
<dbReference type="KEGG" id="kpin:30173761"/>
<feature type="region of interest" description="Disordered" evidence="1">
    <location>
        <begin position="66"/>
        <end position="117"/>
    </location>
</feature>
<reference evidence="3" key="2">
    <citation type="submission" date="2013-07" db="EMBL/GenBank/DDBJ databases">
        <authorList>
            <consortium name="The Broad Institute Genome Sequencing Platform"/>
            <person name="Cuomo C."/>
            <person name="Litvintseva A."/>
            <person name="Chen Y."/>
            <person name="Heitman J."/>
            <person name="Sun S."/>
            <person name="Springer D."/>
            <person name="Dromer F."/>
            <person name="Young S.K."/>
            <person name="Zeng Q."/>
            <person name="Gargeya S."/>
            <person name="Fitzgerald M."/>
            <person name="Abouelleil A."/>
            <person name="Alvarado L."/>
            <person name="Berlin A.M."/>
            <person name="Chapman S.B."/>
            <person name="Dewar J."/>
            <person name="Goldberg J."/>
            <person name="Griggs A."/>
            <person name="Gujja S."/>
            <person name="Hansen M."/>
            <person name="Howarth C."/>
            <person name="Imamovic A."/>
            <person name="Larimer J."/>
            <person name="McCowan C."/>
            <person name="Murphy C."/>
            <person name="Pearson M."/>
            <person name="Priest M."/>
            <person name="Roberts A."/>
            <person name="Saif S."/>
            <person name="Shea T."/>
            <person name="Sykes S."/>
            <person name="Wortman J."/>
            <person name="Nusbaum C."/>
            <person name="Birren B."/>
        </authorList>
    </citation>
    <scope>NUCLEOTIDE SEQUENCE</scope>
    <source>
        <strain evidence="3">CBS 10737</strain>
    </source>
</reference>
<evidence type="ECO:0000256" key="1">
    <source>
        <dbReference type="SAM" id="MobiDB-lite"/>
    </source>
</evidence>
<feature type="compositionally biased region" description="Basic and acidic residues" evidence="1">
    <location>
        <begin position="394"/>
        <end position="407"/>
    </location>
</feature>
<gene>
    <name evidence="2" type="ORF">I206_05392</name>
    <name evidence="3" type="ORF">I206_107064</name>
</gene>
<dbReference type="AlphaFoldDB" id="A0A1B9HZB1"/>
<feature type="region of interest" description="Disordered" evidence="1">
    <location>
        <begin position="394"/>
        <end position="413"/>
    </location>
</feature>
<reference evidence="3" key="4">
    <citation type="submission" date="2024-02" db="EMBL/GenBank/DDBJ databases">
        <title>Comparative genomics of Cryptococcus and Kwoniella reveals pathogenesis evolution and contrasting modes of karyotype evolution via chromosome fusion or intercentromeric recombination.</title>
        <authorList>
            <person name="Coelho M.A."/>
            <person name="David-Palma M."/>
            <person name="Shea T."/>
            <person name="Bowers K."/>
            <person name="McGinley-Smith S."/>
            <person name="Mohammad A.W."/>
            <person name="Gnirke A."/>
            <person name="Yurkov A.M."/>
            <person name="Nowrousian M."/>
            <person name="Sun S."/>
            <person name="Cuomo C.A."/>
            <person name="Heitman J."/>
        </authorList>
    </citation>
    <scope>NUCLEOTIDE SEQUENCE</scope>
    <source>
        <strain evidence="3">CBS 10737</strain>
    </source>
</reference>
<accession>A0A1B9HZB1</accession>
<organism evidence="2">
    <name type="scientific">Kwoniella pini CBS 10737</name>
    <dbReference type="NCBI Taxonomy" id="1296096"/>
    <lineage>
        <taxon>Eukaryota</taxon>
        <taxon>Fungi</taxon>
        <taxon>Dikarya</taxon>
        <taxon>Basidiomycota</taxon>
        <taxon>Agaricomycotina</taxon>
        <taxon>Tremellomycetes</taxon>
        <taxon>Tremellales</taxon>
        <taxon>Cryptococcaceae</taxon>
        <taxon>Kwoniella</taxon>
    </lineage>
</organism>
<evidence type="ECO:0000313" key="2">
    <source>
        <dbReference type="EMBL" id="OCF48612.1"/>
    </source>
</evidence>
<sequence length="595" mass="67364">MAAAKPKSNSKISPANSSVMAKAKGKGRVAVTPDVQNSASKIKKTKQMARTTKPFLDTVNFPFDDIDLGFPSPSSSPVKSLKKTTSNSTVLLSSTQAPISSPPKKRRGRPPKAKTTEVGNITLATNVSDLEEEIPLPKAKRARIANTHNKSLTSAQMTDSDNMNSAGPSRSISCPGSRDYTEDIEEHDLSEFLTLCDTSSPAISQPVFTPSCIPDDLIKDDSIYVKDQKCWWAARLLRFIPADNLKDQQKGKDLYEVETIFGAILKKKRDQIITKTDQAIADCTLGGFTVKNRIFTSDALKRDPTPEPSSPIEPLLPAEYTQLRRVDQIYAIRPHLLDILNDQYEPAIWRANKFFAGGKKRLSLNSEAAYGDIHEDEVTNVILPELHRWVLRAEGRNDGQTRSDEPTRPSGTKRYNSLTIHEIKQYIDFVLLPETIIQICIRSVELSDLIESAQSENGDEDDKLLLNGLSRGEEENDNSTKAFRTFEKEKKKNFGESEQILNEIKIYKLARNYILNLREKNLDKDFEIRCSELLLSRRKMRLKFNLPEENLNLEELNKWKLNNKKNEYNQIWLTGRIIEKKKKIKIQGEVIWIKT</sequence>
<dbReference type="Proteomes" id="UP000094020">
    <property type="component" value="Chromosome 10"/>
</dbReference>
<feature type="compositionally biased region" description="Polar residues" evidence="1">
    <location>
        <begin position="155"/>
        <end position="174"/>
    </location>
</feature>
<feature type="region of interest" description="Disordered" evidence="1">
    <location>
        <begin position="1"/>
        <end position="50"/>
    </location>
</feature>
<reference evidence="2" key="1">
    <citation type="submission" date="2013-07" db="EMBL/GenBank/DDBJ databases">
        <title>The Genome Sequence of Cryptococcus pinus CBS10737.</title>
        <authorList>
            <consortium name="The Broad Institute Genome Sequencing Platform"/>
            <person name="Cuomo C."/>
            <person name="Litvintseva A."/>
            <person name="Chen Y."/>
            <person name="Heitman J."/>
            <person name="Sun S."/>
            <person name="Springer D."/>
            <person name="Dromer F."/>
            <person name="Young S.K."/>
            <person name="Zeng Q."/>
            <person name="Gargeya S."/>
            <person name="Fitzgerald M."/>
            <person name="Abouelleil A."/>
            <person name="Alvarado L."/>
            <person name="Berlin A.M."/>
            <person name="Chapman S.B."/>
            <person name="Dewar J."/>
            <person name="Goldberg J."/>
            <person name="Griggs A."/>
            <person name="Gujja S."/>
            <person name="Hansen M."/>
            <person name="Howarth C."/>
            <person name="Imamovic A."/>
            <person name="Larimer J."/>
            <person name="McCowan C."/>
            <person name="Murphy C."/>
            <person name="Pearson M."/>
            <person name="Priest M."/>
            <person name="Roberts A."/>
            <person name="Saif S."/>
            <person name="Shea T."/>
            <person name="Sykes S."/>
            <person name="Wortman J."/>
            <person name="Nusbaum C."/>
            <person name="Birren B."/>
        </authorList>
    </citation>
    <scope>NUCLEOTIDE SEQUENCE [LARGE SCALE GENOMIC DNA]</scope>
    <source>
        <strain evidence="2">CBS 10737</strain>
    </source>
</reference>
<dbReference type="RefSeq" id="XP_019009831.1">
    <property type="nucleotide sequence ID" value="XM_019157113.1"/>
</dbReference>
<protein>
    <submittedName>
        <fullName evidence="2">Uncharacterized protein</fullName>
    </submittedName>
</protein>
<reference evidence="2" key="3">
    <citation type="submission" date="2016-07" db="EMBL/GenBank/DDBJ databases">
        <title>Evolution of pathogenesis and genome organization in the Tremellales.</title>
        <authorList>
            <person name="Cuomo C."/>
            <person name="Litvintseva A."/>
            <person name="Heitman J."/>
            <person name="Chen Y."/>
            <person name="Sun S."/>
            <person name="Springer D."/>
            <person name="Dromer F."/>
            <person name="Young S."/>
            <person name="Zeng Q."/>
            <person name="Chapman S."/>
            <person name="Gujja S."/>
            <person name="Saif S."/>
            <person name="Birren B."/>
        </authorList>
    </citation>
    <scope>NUCLEOTIDE SEQUENCE</scope>
    <source>
        <strain evidence="2">CBS 10737</strain>
    </source>
</reference>
<proteinExistence type="predicted"/>
<evidence type="ECO:0000313" key="3">
    <source>
        <dbReference type="EMBL" id="WWC73099.1"/>
    </source>
</evidence>
<dbReference type="OrthoDB" id="2565363at2759"/>
<name>A0A1B9HZB1_9TREE</name>
<evidence type="ECO:0000313" key="4">
    <source>
        <dbReference type="Proteomes" id="UP000094020"/>
    </source>
</evidence>
<feature type="compositionally biased region" description="Basic residues" evidence="1">
    <location>
        <begin position="103"/>
        <end position="112"/>
    </location>
</feature>